<dbReference type="OrthoDB" id="9929726at2"/>
<name>Q1ZJT5_PHOAS</name>
<evidence type="ECO:0000313" key="1">
    <source>
        <dbReference type="EMBL" id="EAS62437.1"/>
    </source>
</evidence>
<gene>
    <name evidence="1" type="ORF">VAS14_00171</name>
</gene>
<reference evidence="1 2" key="1">
    <citation type="journal article" date="2009" name="Proc. Natl. Acad. Sci. U.S.A.">
        <title>The genomic basis of trophic strategy in marine bacteria.</title>
        <authorList>
            <person name="Lauro F.M."/>
            <person name="McDougald D."/>
            <person name="Thomas T."/>
            <person name="Williams T.J."/>
            <person name="Egan S."/>
            <person name="Rice S."/>
            <person name="DeMaere M.Z."/>
            <person name="Ting L."/>
            <person name="Ertan H."/>
            <person name="Johnson J."/>
            <person name="Ferriera S."/>
            <person name="Lapidus A."/>
            <person name="Anderson I."/>
            <person name="Kyrpides N."/>
            <person name="Munk A.C."/>
            <person name="Detter C."/>
            <person name="Han C.S."/>
            <person name="Brown M.V."/>
            <person name="Robb F.T."/>
            <person name="Kjelleberg S."/>
            <person name="Cavicchioli R."/>
        </authorList>
    </citation>
    <scope>NUCLEOTIDE SEQUENCE [LARGE SCALE GENOMIC DNA]</scope>
    <source>
        <strain evidence="1 2">S14</strain>
    </source>
</reference>
<evidence type="ECO:0000313" key="2">
    <source>
        <dbReference type="Proteomes" id="UP000001603"/>
    </source>
</evidence>
<dbReference type="AlphaFoldDB" id="Q1ZJT5"/>
<protein>
    <submittedName>
        <fullName evidence="1">Uncharacterized protein</fullName>
    </submittedName>
</protein>
<proteinExistence type="predicted"/>
<organism evidence="1 2">
    <name type="scientific">Photobacterium angustum (strain S14 / CCUG 15956)</name>
    <name type="common">Vibrio sp. (strain S14 / CCUG 15956)</name>
    <dbReference type="NCBI Taxonomy" id="314292"/>
    <lineage>
        <taxon>Bacteria</taxon>
        <taxon>Pseudomonadati</taxon>
        <taxon>Pseudomonadota</taxon>
        <taxon>Gammaproteobacteria</taxon>
        <taxon>Vibrionales</taxon>
        <taxon>Vibrionaceae</taxon>
        <taxon>Photobacterium</taxon>
    </lineage>
</organism>
<dbReference type="HOGENOM" id="CLU_2082629_0_0_6"/>
<dbReference type="EMBL" id="AAOJ01000020">
    <property type="protein sequence ID" value="EAS62437.1"/>
    <property type="molecule type" value="Genomic_DNA"/>
</dbReference>
<dbReference type="RefSeq" id="WP_005363275.1">
    <property type="nucleotide sequence ID" value="NZ_AAOJ01000020.1"/>
</dbReference>
<dbReference type="Proteomes" id="UP000001603">
    <property type="component" value="Unassembled WGS sequence"/>
</dbReference>
<accession>Q1ZJT5</accession>
<sequence length="117" mass="13352">MFKTEIIDYDVVTPQDPLCPTLCEIYIVQGIVPHVIIRDNENNQGAAVSDVLHEIVSNLIADELVGLNGKYYFQQKLSSTILNRKILFNNNYSTQQFDSINEYEYDLLTKAATYIDS</sequence>
<comment type="caution">
    <text evidence="1">The sequence shown here is derived from an EMBL/GenBank/DDBJ whole genome shotgun (WGS) entry which is preliminary data.</text>
</comment>